<keyword evidence="2" id="KW-1185">Reference proteome</keyword>
<sequence>MSNDKNLYLIQSDFNQTQIHLSKIDALYGLNDAIVLMGEACMHVDDQRLCNKANLYLLQHDAEILAQDVPSHVHVINYAAFADLILGYKRCISFH</sequence>
<accession>A0A4V2R0Y1</accession>
<dbReference type="EMBL" id="SLVJ01000013">
    <property type="protein sequence ID" value="TCM66438.1"/>
    <property type="molecule type" value="Genomic_DNA"/>
</dbReference>
<dbReference type="SUPFAM" id="SSF75169">
    <property type="entry name" value="DsrEFH-like"/>
    <property type="match status" value="1"/>
</dbReference>
<reference evidence="1 2" key="1">
    <citation type="submission" date="2019-03" db="EMBL/GenBank/DDBJ databases">
        <title>Genomic analyses of the natural microbiome of Caenorhabditis elegans.</title>
        <authorList>
            <person name="Samuel B."/>
        </authorList>
    </citation>
    <scope>NUCLEOTIDE SEQUENCE [LARGE SCALE GENOMIC DNA]</scope>
    <source>
        <strain evidence="1 2">JUb89</strain>
    </source>
</reference>
<evidence type="ECO:0008006" key="3">
    <source>
        <dbReference type="Google" id="ProtNLM"/>
    </source>
</evidence>
<dbReference type="AlphaFoldDB" id="A0A4V2R0Y1"/>
<name>A0A4V2R0Y1_ACICA</name>
<dbReference type="OrthoDB" id="6710413at2"/>
<comment type="caution">
    <text evidence="1">The sequence shown here is derived from an EMBL/GenBank/DDBJ whole genome shotgun (WGS) entry which is preliminary data.</text>
</comment>
<proteinExistence type="predicted"/>
<dbReference type="InterPro" id="IPR027396">
    <property type="entry name" value="DsrEFH-like"/>
</dbReference>
<dbReference type="Gene3D" id="3.40.1260.10">
    <property type="entry name" value="DsrEFH-like"/>
    <property type="match status" value="1"/>
</dbReference>
<gene>
    <name evidence="1" type="ORF">EC844_11338</name>
</gene>
<evidence type="ECO:0000313" key="2">
    <source>
        <dbReference type="Proteomes" id="UP000294963"/>
    </source>
</evidence>
<evidence type="ECO:0000313" key="1">
    <source>
        <dbReference type="EMBL" id="TCM66438.1"/>
    </source>
</evidence>
<dbReference type="Proteomes" id="UP000294963">
    <property type="component" value="Unassembled WGS sequence"/>
</dbReference>
<protein>
    <recommendedName>
        <fullName evidence="3">tRNA 2-thiouridine synthesizing protein B</fullName>
    </recommendedName>
</protein>
<organism evidence="1 2">
    <name type="scientific">Acinetobacter calcoaceticus</name>
    <dbReference type="NCBI Taxonomy" id="471"/>
    <lineage>
        <taxon>Bacteria</taxon>
        <taxon>Pseudomonadati</taxon>
        <taxon>Pseudomonadota</taxon>
        <taxon>Gammaproteobacteria</taxon>
        <taxon>Moraxellales</taxon>
        <taxon>Moraxellaceae</taxon>
        <taxon>Acinetobacter</taxon>
        <taxon>Acinetobacter calcoaceticus/baumannii complex</taxon>
    </lineage>
</organism>